<dbReference type="RefSeq" id="WP_425304743.1">
    <property type="nucleotide sequence ID" value="NZ_NAFD01000035.1"/>
</dbReference>
<comment type="caution">
    <text evidence="1">The sequence shown here is derived from an EMBL/GenBank/DDBJ whole genome shotgun (WGS) entry which is preliminary data.</text>
</comment>
<reference evidence="1 2" key="1">
    <citation type="submission" date="2017-03" db="EMBL/GenBank/DDBJ databases">
        <title>Whole genome sequences of fourteen strains of Bradyrhizobium canariense and one strain of Bradyrhizobium japonicum isolated from Lupinus (Papilionoideae: Genisteae) species in Algeria.</title>
        <authorList>
            <person name="Crovadore J."/>
            <person name="Chekireb D."/>
            <person name="Brachmann A."/>
            <person name="Chablais R."/>
            <person name="Cochard B."/>
            <person name="Lefort F."/>
        </authorList>
    </citation>
    <scope>NUCLEOTIDE SEQUENCE [LARGE SCALE GENOMIC DNA]</scope>
    <source>
        <strain evidence="1 2">UBMA195</strain>
    </source>
</reference>
<dbReference type="Proteomes" id="UP000193553">
    <property type="component" value="Unassembled WGS sequence"/>
</dbReference>
<gene>
    <name evidence="1" type="ORF">BSZ18_00140</name>
</gene>
<dbReference type="Gene3D" id="3.60.15.10">
    <property type="entry name" value="Ribonuclease Z/Hydroxyacylglutathione hydrolase-like"/>
    <property type="match status" value="1"/>
</dbReference>
<accession>A0A1X3G9J8</accession>
<dbReference type="CDD" id="cd06262">
    <property type="entry name" value="metallo-hydrolase-like_MBL-fold"/>
    <property type="match status" value="1"/>
</dbReference>
<evidence type="ECO:0000313" key="2">
    <source>
        <dbReference type="Proteomes" id="UP000193553"/>
    </source>
</evidence>
<evidence type="ECO:0000313" key="1">
    <source>
        <dbReference type="EMBL" id="OSJ20007.1"/>
    </source>
</evidence>
<dbReference type="AlphaFoldDB" id="A0A1X3G9J8"/>
<feature type="non-terminal residue" evidence="1">
    <location>
        <position position="128"/>
    </location>
</feature>
<protein>
    <submittedName>
        <fullName evidence="1">Uncharacterized protein</fullName>
    </submittedName>
</protein>
<dbReference type="EMBL" id="NAFI01000038">
    <property type="protein sequence ID" value="OSJ20007.1"/>
    <property type="molecule type" value="Genomic_DNA"/>
</dbReference>
<proteinExistence type="predicted"/>
<dbReference type="InterPro" id="IPR036866">
    <property type="entry name" value="RibonucZ/Hydroxyglut_hydro"/>
</dbReference>
<organism evidence="1 2">
    <name type="scientific">Bradyrhizobium canariense</name>
    <dbReference type="NCBI Taxonomy" id="255045"/>
    <lineage>
        <taxon>Bacteria</taxon>
        <taxon>Pseudomonadati</taxon>
        <taxon>Pseudomonadota</taxon>
        <taxon>Alphaproteobacteria</taxon>
        <taxon>Hyphomicrobiales</taxon>
        <taxon>Nitrobacteraceae</taxon>
        <taxon>Bradyrhizobium</taxon>
    </lineage>
</organism>
<dbReference type="SUPFAM" id="SSF56281">
    <property type="entry name" value="Metallo-hydrolase/oxidoreductase"/>
    <property type="match status" value="1"/>
</dbReference>
<name>A0A1X3G9J8_9BRAD</name>
<sequence>MLIDYGLASLAHLHFSNDHGTYQSLRFVQHHLEQLRDDYGVGHLELVLPTHIHDDHVCGIPFLQRNFDTQCWALDCVAEVITTPGAWASTPCCFHKPIQVQRILRDGEAFHWRGFDFEIHHAPGQTEY</sequence>